<feature type="transmembrane region" description="Helical" evidence="8">
    <location>
        <begin position="15"/>
        <end position="35"/>
    </location>
</feature>
<dbReference type="InterPro" id="IPR003660">
    <property type="entry name" value="HAMP_dom"/>
</dbReference>
<keyword evidence="3" id="KW-0597">Phosphoprotein</keyword>
<comment type="subcellular location">
    <subcellularLocation>
        <location evidence="1">Cell membrane</location>
        <topology evidence="1">Multi-pass membrane protein</topology>
    </subcellularLocation>
</comment>
<dbReference type="GO" id="GO:0005886">
    <property type="term" value="C:plasma membrane"/>
    <property type="evidence" value="ECO:0007669"/>
    <property type="project" value="UniProtKB-SubCell"/>
</dbReference>
<keyword evidence="11" id="KW-1185">Reference proteome</keyword>
<name>A0A6H2GUE3_9BACL</name>
<reference evidence="10 11" key="1">
    <citation type="submission" date="2020-04" db="EMBL/GenBank/DDBJ databases">
        <title>Novel Paenibacillus strain UniB2 isolated from commercial digestive syrup.</title>
        <authorList>
            <person name="Thorat V."/>
            <person name="Kirdat K."/>
            <person name="Tiwarekar B."/>
            <person name="Yadav A."/>
        </authorList>
    </citation>
    <scope>NUCLEOTIDE SEQUENCE [LARGE SCALE GENOMIC DNA]</scope>
    <source>
        <strain evidence="10 11">UniB2</strain>
    </source>
</reference>
<gene>
    <name evidence="10" type="ORF">HGI30_05350</name>
</gene>
<protein>
    <submittedName>
        <fullName evidence="10">Sensor histidine kinase</fullName>
    </submittedName>
</protein>
<dbReference type="Gene3D" id="6.10.340.10">
    <property type="match status" value="1"/>
</dbReference>
<organism evidence="10 11">
    <name type="scientific">Paenibacillus albicereus</name>
    <dbReference type="NCBI Taxonomy" id="2726185"/>
    <lineage>
        <taxon>Bacteria</taxon>
        <taxon>Bacillati</taxon>
        <taxon>Bacillota</taxon>
        <taxon>Bacilli</taxon>
        <taxon>Bacillales</taxon>
        <taxon>Paenibacillaceae</taxon>
        <taxon>Paenibacillus</taxon>
    </lineage>
</organism>
<dbReference type="SMART" id="SM00304">
    <property type="entry name" value="HAMP"/>
    <property type="match status" value="1"/>
</dbReference>
<dbReference type="PROSITE" id="PS50885">
    <property type="entry name" value="HAMP"/>
    <property type="match status" value="1"/>
</dbReference>
<dbReference type="Proteomes" id="UP000502136">
    <property type="component" value="Chromosome"/>
</dbReference>
<dbReference type="Pfam" id="PF02518">
    <property type="entry name" value="HATPase_c"/>
    <property type="match status" value="1"/>
</dbReference>
<keyword evidence="4" id="KW-0808">Transferase</keyword>
<dbReference type="Gene3D" id="3.30.565.10">
    <property type="entry name" value="Histidine kinase-like ATPase, C-terminal domain"/>
    <property type="match status" value="1"/>
</dbReference>
<feature type="transmembrane region" description="Helical" evidence="8">
    <location>
        <begin position="286"/>
        <end position="308"/>
    </location>
</feature>
<dbReference type="RefSeq" id="WP_168906699.1">
    <property type="nucleotide sequence ID" value="NZ_CP051428.1"/>
</dbReference>
<sequence>MRTRLRNANTLRNQILAVCLLVMALVLLFVGFFTYSRVSTVITSNAERQLQQTAIEAIGRMETLYRQVDMLSSQVMTASEVQQLLLQESRGRRSTLGQRQSLLQSVRTLQVYSDGIASFDLFTRDYRSLSPLDESRLTDRLQPEQIGLADRGSGRLTWIGEDPKDPAYFLAVRSVRLMDHSFESAGYLLVRIERSYFNLGADEAQERREFMTLLDGEGRVITSDYGGSAEALLDSADHNLDIGGEPYLQVRQTSQLTGWRLVILAPVKSLTEGIGALRTAIVVSGAVGFLICLVCSFFLSAMITRPILRLIKTMRGARLGELRPSPEVHSTVEINELTKTYNQLVGHMNDLIQVIYEKELVRSRTELKALQAQIDPHFLYNTLEALFWALQDKDEEELANLVVAMSDLFRYTIGSEHGSEWVTLREELDHAERYMQLMKLRFGDRLDWSISAPPDSLELRMPKLLLQPLVENAILHGVGAKKGPGSVSLRVEPAGEPDLWSVAVEDDGPGMEAALVQELASSLGEGGLPGAGGKVAGIDAGREGGKGRGSGMALANVNRRLQLYYKDRPPRGLRIESRPGEGTTVGFELPGGTA</sequence>
<feature type="region of interest" description="Disordered" evidence="7">
    <location>
        <begin position="570"/>
        <end position="594"/>
    </location>
</feature>
<dbReference type="EMBL" id="CP051428">
    <property type="protein sequence ID" value="QJC51044.1"/>
    <property type="molecule type" value="Genomic_DNA"/>
</dbReference>
<dbReference type="PANTHER" id="PTHR34220">
    <property type="entry name" value="SENSOR HISTIDINE KINASE YPDA"/>
    <property type="match status" value="1"/>
</dbReference>
<evidence type="ECO:0000256" key="5">
    <source>
        <dbReference type="ARBA" id="ARBA00022777"/>
    </source>
</evidence>
<dbReference type="Pfam" id="PF06580">
    <property type="entry name" value="His_kinase"/>
    <property type="match status" value="1"/>
</dbReference>
<keyword evidence="8" id="KW-1133">Transmembrane helix</keyword>
<evidence type="ECO:0000256" key="1">
    <source>
        <dbReference type="ARBA" id="ARBA00004651"/>
    </source>
</evidence>
<proteinExistence type="predicted"/>
<dbReference type="SUPFAM" id="SSF55874">
    <property type="entry name" value="ATPase domain of HSP90 chaperone/DNA topoisomerase II/histidine kinase"/>
    <property type="match status" value="1"/>
</dbReference>
<dbReference type="InterPro" id="IPR003594">
    <property type="entry name" value="HATPase_dom"/>
</dbReference>
<evidence type="ECO:0000256" key="8">
    <source>
        <dbReference type="SAM" id="Phobius"/>
    </source>
</evidence>
<evidence type="ECO:0000256" key="7">
    <source>
        <dbReference type="SAM" id="MobiDB-lite"/>
    </source>
</evidence>
<accession>A0A6H2GUE3</accession>
<feature type="domain" description="HAMP" evidence="9">
    <location>
        <begin position="301"/>
        <end position="353"/>
    </location>
</feature>
<dbReference type="InterPro" id="IPR050640">
    <property type="entry name" value="Bact_2-comp_sensor_kinase"/>
</dbReference>
<dbReference type="InterPro" id="IPR036890">
    <property type="entry name" value="HATPase_C_sf"/>
</dbReference>
<dbReference type="KEGG" id="palr:HGI30_05350"/>
<dbReference type="InterPro" id="IPR010559">
    <property type="entry name" value="Sig_transdc_His_kin_internal"/>
</dbReference>
<evidence type="ECO:0000256" key="4">
    <source>
        <dbReference type="ARBA" id="ARBA00022679"/>
    </source>
</evidence>
<keyword evidence="6 8" id="KW-0472">Membrane</keyword>
<dbReference type="PANTHER" id="PTHR34220:SF7">
    <property type="entry name" value="SENSOR HISTIDINE KINASE YPDA"/>
    <property type="match status" value="1"/>
</dbReference>
<evidence type="ECO:0000313" key="11">
    <source>
        <dbReference type="Proteomes" id="UP000502136"/>
    </source>
</evidence>
<dbReference type="AlphaFoldDB" id="A0A6H2GUE3"/>
<evidence type="ECO:0000256" key="2">
    <source>
        <dbReference type="ARBA" id="ARBA00022475"/>
    </source>
</evidence>
<feature type="compositionally biased region" description="Basic and acidic residues" evidence="7">
    <location>
        <begin position="570"/>
        <end position="579"/>
    </location>
</feature>
<evidence type="ECO:0000256" key="6">
    <source>
        <dbReference type="ARBA" id="ARBA00023136"/>
    </source>
</evidence>
<dbReference type="GO" id="GO:0000155">
    <property type="term" value="F:phosphorelay sensor kinase activity"/>
    <property type="evidence" value="ECO:0007669"/>
    <property type="project" value="InterPro"/>
</dbReference>
<keyword evidence="8" id="KW-0812">Transmembrane</keyword>
<keyword evidence="5 10" id="KW-0418">Kinase</keyword>
<evidence type="ECO:0000256" key="3">
    <source>
        <dbReference type="ARBA" id="ARBA00022553"/>
    </source>
</evidence>
<evidence type="ECO:0000313" key="10">
    <source>
        <dbReference type="EMBL" id="QJC51044.1"/>
    </source>
</evidence>
<keyword evidence="2" id="KW-1003">Cell membrane</keyword>
<evidence type="ECO:0000259" key="9">
    <source>
        <dbReference type="PROSITE" id="PS50885"/>
    </source>
</evidence>